<organism evidence="11 12">
    <name type="scientific">Apatococcus fuscideae</name>
    <dbReference type="NCBI Taxonomy" id="2026836"/>
    <lineage>
        <taxon>Eukaryota</taxon>
        <taxon>Viridiplantae</taxon>
        <taxon>Chlorophyta</taxon>
        <taxon>core chlorophytes</taxon>
        <taxon>Trebouxiophyceae</taxon>
        <taxon>Chlorellales</taxon>
        <taxon>Chlorellaceae</taxon>
        <taxon>Apatococcus</taxon>
    </lineage>
</organism>
<evidence type="ECO:0000256" key="4">
    <source>
        <dbReference type="ARBA" id="ARBA00022692"/>
    </source>
</evidence>
<name>A0AAW1S7U3_9CHLO</name>
<feature type="transmembrane region" description="Helical" evidence="9">
    <location>
        <begin position="62"/>
        <end position="82"/>
    </location>
</feature>
<evidence type="ECO:0000256" key="7">
    <source>
        <dbReference type="ARBA" id="ARBA00023136"/>
    </source>
</evidence>
<dbReference type="PANTHER" id="PTHR22950:SF458">
    <property type="entry name" value="SODIUM-COUPLED NEUTRAL AMINO ACID TRANSPORTER 11-RELATED"/>
    <property type="match status" value="1"/>
</dbReference>
<dbReference type="PANTHER" id="PTHR22950">
    <property type="entry name" value="AMINO ACID TRANSPORTER"/>
    <property type="match status" value="1"/>
</dbReference>
<evidence type="ECO:0000259" key="10">
    <source>
        <dbReference type="Pfam" id="PF01490"/>
    </source>
</evidence>
<feature type="transmembrane region" description="Helical" evidence="9">
    <location>
        <begin position="115"/>
        <end position="135"/>
    </location>
</feature>
<keyword evidence="7 9" id="KW-0472">Membrane</keyword>
<dbReference type="InterPro" id="IPR013057">
    <property type="entry name" value="AA_transpt_TM"/>
</dbReference>
<evidence type="ECO:0000313" key="12">
    <source>
        <dbReference type="Proteomes" id="UP001485043"/>
    </source>
</evidence>
<feature type="region of interest" description="Disordered" evidence="8">
    <location>
        <begin position="1"/>
        <end position="39"/>
    </location>
</feature>
<evidence type="ECO:0000256" key="3">
    <source>
        <dbReference type="ARBA" id="ARBA00022448"/>
    </source>
</evidence>
<keyword evidence="3" id="KW-0813">Transport</keyword>
<feature type="non-terminal residue" evidence="11">
    <location>
        <position position="170"/>
    </location>
</feature>
<keyword evidence="6 9" id="KW-1133">Transmembrane helix</keyword>
<evidence type="ECO:0000313" key="11">
    <source>
        <dbReference type="EMBL" id="KAK9842146.1"/>
    </source>
</evidence>
<keyword evidence="4 9" id="KW-0812">Transmembrane</keyword>
<dbReference type="Proteomes" id="UP001485043">
    <property type="component" value="Unassembled WGS sequence"/>
</dbReference>
<keyword evidence="12" id="KW-1185">Reference proteome</keyword>
<sequence length="170" mass="17923">METDLEDPLLGESDRDDDQKRTAGGPPGPEANSSARQSSLIQSSSNLANTVVGAGIMSLPHAIAVLGVAFGSGVLVLVYLLARLSLAKLISLTQQTRAQSYSQLVRKQLGPAGDVFLQASIIINNAGILVVYLIILGDIAVGSPPKYDGLLSTWFGLDAGKTWYLARPFV</sequence>
<reference evidence="11 12" key="1">
    <citation type="journal article" date="2024" name="Nat. Commun.">
        <title>Phylogenomics reveals the evolutionary origins of lichenization in chlorophyte algae.</title>
        <authorList>
            <person name="Puginier C."/>
            <person name="Libourel C."/>
            <person name="Otte J."/>
            <person name="Skaloud P."/>
            <person name="Haon M."/>
            <person name="Grisel S."/>
            <person name="Petersen M."/>
            <person name="Berrin J.G."/>
            <person name="Delaux P.M."/>
            <person name="Dal Grande F."/>
            <person name="Keller J."/>
        </authorList>
    </citation>
    <scope>NUCLEOTIDE SEQUENCE [LARGE SCALE GENOMIC DNA]</scope>
    <source>
        <strain evidence="11 12">SAG 2523</strain>
    </source>
</reference>
<dbReference type="GO" id="GO:0015179">
    <property type="term" value="F:L-amino acid transmembrane transporter activity"/>
    <property type="evidence" value="ECO:0007669"/>
    <property type="project" value="TreeGrafter"/>
</dbReference>
<gene>
    <name evidence="11" type="ORF">WJX84_006584</name>
</gene>
<comment type="similarity">
    <text evidence="2">Belongs to the amino acid/polyamine transporter 2 family.</text>
</comment>
<evidence type="ECO:0000256" key="1">
    <source>
        <dbReference type="ARBA" id="ARBA00004141"/>
    </source>
</evidence>
<proteinExistence type="inferred from homology"/>
<evidence type="ECO:0000256" key="9">
    <source>
        <dbReference type="SAM" id="Phobius"/>
    </source>
</evidence>
<keyword evidence="5" id="KW-0029">Amino-acid transport</keyword>
<evidence type="ECO:0000256" key="8">
    <source>
        <dbReference type="SAM" id="MobiDB-lite"/>
    </source>
</evidence>
<feature type="domain" description="Amino acid transporter transmembrane" evidence="10">
    <location>
        <begin position="37"/>
        <end position="138"/>
    </location>
</feature>
<comment type="caution">
    <text evidence="11">The sequence shown here is derived from an EMBL/GenBank/DDBJ whole genome shotgun (WGS) entry which is preliminary data.</text>
</comment>
<accession>A0AAW1S7U3</accession>
<comment type="subcellular location">
    <subcellularLocation>
        <location evidence="1">Membrane</location>
        <topology evidence="1">Multi-pass membrane protein</topology>
    </subcellularLocation>
</comment>
<evidence type="ECO:0000256" key="5">
    <source>
        <dbReference type="ARBA" id="ARBA00022970"/>
    </source>
</evidence>
<protein>
    <recommendedName>
        <fullName evidence="10">Amino acid transporter transmembrane domain-containing protein</fullName>
    </recommendedName>
</protein>
<dbReference type="AlphaFoldDB" id="A0AAW1S7U3"/>
<dbReference type="EMBL" id="JALJOV010001735">
    <property type="protein sequence ID" value="KAK9842146.1"/>
    <property type="molecule type" value="Genomic_DNA"/>
</dbReference>
<dbReference type="Pfam" id="PF01490">
    <property type="entry name" value="Aa_trans"/>
    <property type="match status" value="1"/>
</dbReference>
<dbReference type="GO" id="GO:0016020">
    <property type="term" value="C:membrane"/>
    <property type="evidence" value="ECO:0007669"/>
    <property type="project" value="UniProtKB-SubCell"/>
</dbReference>
<evidence type="ECO:0000256" key="6">
    <source>
        <dbReference type="ARBA" id="ARBA00022989"/>
    </source>
</evidence>
<evidence type="ECO:0000256" key="2">
    <source>
        <dbReference type="ARBA" id="ARBA00008066"/>
    </source>
</evidence>